<dbReference type="SMART" id="SM00448">
    <property type="entry name" value="REC"/>
    <property type="match status" value="1"/>
</dbReference>
<gene>
    <name evidence="4" type="ORF">ADN01_06400</name>
</gene>
<sequence>MSKIVLIEDDITMRTLLKTLLEFEGFEVSIYGEIEEDKVAEMLKQEQPQALLLDVHLRKGSGITILKSIREDPQISTTRVIMTSGMDMTSQCLDAGADHFLLKPYMPDDLINLLKDSRD</sequence>
<dbReference type="STRING" id="229921.ADN01_06400"/>
<comment type="caution">
    <text evidence="4">The sequence shown here is derived from an EMBL/GenBank/DDBJ whole genome shotgun (WGS) entry which is preliminary data.</text>
</comment>
<dbReference type="Gene3D" id="3.40.50.2300">
    <property type="match status" value="1"/>
</dbReference>
<dbReference type="InterPro" id="IPR011006">
    <property type="entry name" value="CheY-like_superfamily"/>
</dbReference>
<dbReference type="SUPFAM" id="SSF52172">
    <property type="entry name" value="CheY-like"/>
    <property type="match status" value="1"/>
</dbReference>
<dbReference type="Pfam" id="PF00072">
    <property type="entry name" value="Response_reg"/>
    <property type="match status" value="1"/>
</dbReference>
<feature type="modified residue" description="4-aspartylphosphate" evidence="2">
    <location>
        <position position="54"/>
    </location>
</feature>
<accession>A0A0P6YIT9</accession>
<dbReference type="Proteomes" id="UP000050501">
    <property type="component" value="Unassembled WGS sequence"/>
</dbReference>
<name>A0A0P6YIT9_9CHLR</name>
<dbReference type="EMBL" id="LGCM01000027">
    <property type="protein sequence ID" value="KPL85003.1"/>
    <property type="molecule type" value="Genomic_DNA"/>
</dbReference>
<dbReference type="PANTHER" id="PTHR44591">
    <property type="entry name" value="STRESS RESPONSE REGULATOR PROTEIN 1"/>
    <property type="match status" value="1"/>
</dbReference>
<evidence type="ECO:0000313" key="4">
    <source>
        <dbReference type="EMBL" id="KPL85003.1"/>
    </source>
</evidence>
<dbReference type="PANTHER" id="PTHR44591:SF3">
    <property type="entry name" value="RESPONSE REGULATORY DOMAIN-CONTAINING PROTEIN"/>
    <property type="match status" value="1"/>
</dbReference>
<dbReference type="AlphaFoldDB" id="A0A0P6YIT9"/>
<evidence type="ECO:0000313" key="5">
    <source>
        <dbReference type="Proteomes" id="UP000050501"/>
    </source>
</evidence>
<reference evidence="4 5" key="1">
    <citation type="submission" date="2015-07" db="EMBL/GenBank/DDBJ databases">
        <title>Genome sequence of Levilinea saccharolytica DSM 16555.</title>
        <authorList>
            <person name="Hemp J."/>
            <person name="Ward L.M."/>
            <person name="Pace L.A."/>
            <person name="Fischer W.W."/>
        </authorList>
    </citation>
    <scope>NUCLEOTIDE SEQUENCE [LARGE SCALE GENOMIC DNA]</scope>
    <source>
        <strain evidence="4 5">KIBI-1</strain>
    </source>
</reference>
<dbReference type="RefSeq" id="WP_062418477.1">
    <property type="nucleotide sequence ID" value="NZ_DF967974.1"/>
</dbReference>
<evidence type="ECO:0000259" key="3">
    <source>
        <dbReference type="PROSITE" id="PS50110"/>
    </source>
</evidence>
<keyword evidence="5" id="KW-1185">Reference proteome</keyword>
<organism evidence="4 5">
    <name type="scientific">Levilinea saccharolytica</name>
    <dbReference type="NCBI Taxonomy" id="229921"/>
    <lineage>
        <taxon>Bacteria</taxon>
        <taxon>Bacillati</taxon>
        <taxon>Chloroflexota</taxon>
        <taxon>Anaerolineae</taxon>
        <taxon>Anaerolineales</taxon>
        <taxon>Anaerolineaceae</taxon>
        <taxon>Levilinea</taxon>
    </lineage>
</organism>
<dbReference type="GO" id="GO:0000160">
    <property type="term" value="P:phosphorelay signal transduction system"/>
    <property type="evidence" value="ECO:0007669"/>
    <property type="project" value="InterPro"/>
</dbReference>
<dbReference type="PROSITE" id="PS50110">
    <property type="entry name" value="RESPONSE_REGULATORY"/>
    <property type="match status" value="1"/>
</dbReference>
<dbReference type="InterPro" id="IPR050595">
    <property type="entry name" value="Bact_response_regulator"/>
</dbReference>
<keyword evidence="1 2" id="KW-0597">Phosphoprotein</keyword>
<evidence type="ECO:0000256" key="2">
    <source>
        <dbReference type="PROSITE-ProRule" id="PRU00169"/>
    </source>
</evidence>
<dbReference type="InterPro" id="IPR001789">
    <property type="entry name" value="Sig_transdc_resp-reg_receiver"/>
</dbReference>
<evidence type="ECO:0000256" key="1">
    <source>
        <dbReference type="ARBA" id="ARBA00022553"/>
    </source>
</evidence>
<feature type="domain" description="Response regulatory" evidence="3">
    <location>
        <begin position="3"/>
        <end position="118"/>
    </location>
</feature>
<protein>
    <recommendedName>
        <fullName evidence="3">Response regulatory domain-containing protein</fullName>
    </recommendedName>
</protein>
<proteinExistence type="predicted"/>